<feature type="non-terminal residue" evidence="18">
    <location>
        <position position="1"/>
    </location>
</feature>
<dbReference type="InterPro" id="IPR044600">
    <property type="entry name" value="ATL1/ATL16-like"/>
</dbReference>
<evidence type="ECO:0000256" key="9">
    <source>
        <dbReference type="ARBA" id="ARBA00022786"/>
    </source>
</evidence>
<dbReference type="CDD" id="cd16461">
    <property type="entry name" value="RING-H2_EL5-like"/>
    <property type="match status" value="1"/>
</dbReference>
<keyword evidence="12 16" id="KW-0472">Membrane</keyword>
<dbReference type="GO" id="GO:0016567">
    <property type="term" value="P:protein ubiquitination"/>
    <property type="evidence" value="ECO:0007669"/>
    <property type="project" value="UniProtKB-UniPathway"/>
</dbReference>
<dbReference type="Proteomes" id="UP000428333">
    <property type="component" value="Linkage Group LG05"/>
</dbReference>
<sequence length="337" mass="37278">MGSPARPNSWSPYNNYKDCSTGICSMYCPQWCYIVFPPPPPFSSGGDDSGTNFSPLIIAIIGVLASAFLLIAYYTLISKYCKRRRANAGEVDHEPEPTDLSHTHNQDQWQGPAATSASAGLDQSLIESIAVHCYKKEDRGPVEGATECAVCLSEFQENEKLRLLPKCSHAFHVPCIDAWLKSHSNCPLCRANVASQPDPLAVHSSSSFNVSSLRVQPSRDLVVVVEDPDTGYRTEAVVLEHRENVQEDFEKLGSPVRLQASQHRRNLLVSDVLRISEEEEEEEIYRVIHRLPVEIGPSRGIREEENGMGTAESSMSPGRFSCTSRNDDKGKDSVVPD</sequence>
<feature type="compositionally biased region" description="Polar residues" evidence="15">
    <location>
        <begin position="311"/>
        <end position="324"/>
    </location>
</feature>
<keyword evidence="6 16" id="KW-0812">Transmembrane</keyword>
<evidence type="ECO:0000256" key="14">
    <source>
        <dbReference type="PROSITE-ProRule" id="PRU00175"/>
    </source>
</evidence>
<dbReference type="PANTHER" id="PTHR46913:SF22">
    <property type="entry name" value="RING-TYPE E3 UBIQUITIN TRANSFERASE"/>
    <property type="match status" value="1"/>
</dbReference>
<keyword evidence="19" id="KW-1185">Reference proteome</keyword>
<keyword evidence="11 16" id="KW-1133">Transmembrane helix</keyword>
<dbReference type="UniPathway" id="UPA00143"/>
<dbReference type="Pfam" id="PF13639">
    <property type="entry name" value="zf-RING_2"/>
    <property type="match status" value="1"/>
</dbReference>
<evidence type="ECO:0000256" key="12">
    <source>
        <dbReference type="ARBA" id="ARBA00023136"/>
    </source>
</evidence>
<dbReference type="FunFam" id="3.30.40.10:FF:000187">
    <property type="entry name" value="E3 ubiquitin-protein ligase ATL6"/>
    <property type="match status" value="1"/>
</dbReference>
<comment type="pathway">
    <text evidence="3">Protein modification; protein ubiquitination.</text>
</comment>
<evidence type="ECO:0000256" key="8">
    <source>
        <dbReference type="ARBA" id="ARBA00022771"/>
    </source>
</evidence>
<dbReference type="GO" id="GO:0016020">
    <property type="term" value="C:membrane"/>
    <property type="evidence" value="ECO:0007669"/>
    <property type="project" value="UniProtKB-SubCell"/>
</dbReference>
<dbReference type="InterPro" id="IPR013083">
    <property type="entry name" value="Znf_RING/FYVE/PHD"/>
</dbReference>
<dbReference type="GO" id="GO:0061630">
    <property type="term" value="F:ubiquitin protein ligase activity"/>
    <property type="evidence" value="ECO:0007669"/>
    <property type="project" value="UniProtKB-EC"/>
</dbReference>
<dbReference type="EC" id="2.3.2.27" evidence="4"/>
<reference evidence="18 19" key="1">
    <citation type="journal article" date="2019" name="Genome Biol. Evol.">
        <title>The Rhododendron genome and chromosomal organization provide insight into shared whole-genome duplications across the heath family (Ericaceae).</title>
        <authorList>
            <person name="Soza V.L."/>
            <person name="Lindsley D."/>
            <person name="Waalkes A."/>
            <person name="Ramage E."/>
            <person name="Patwardhan R.P."/>
            <person name="Burton J.N."/>
            <person name="Adey A."/>
            <person name="Kumar A."/>
            <person name="Qiu R."/>
            <person name="Shendure J."/>
            <person name="Hall B."/>
        </authorList>
    </citation>
    <scope>NUCLEOTIDE SEQUENCE [LARGE SCALE GENOMIC DNA]</scope>
    <source>
        <strain evidence="18">RSF 1966-606</strain>
    </source>
</reference>
<keyword evidence="10" id="KW-0862">Zinc</keyword>
<comment type="caution">
    <text evidence="18">The sequence shown here is derived from an EMBL/GenBank/DDBJ whole genome shotgun (WGS) entry which is preliminary data.</text>
</comment>
<feature type="region of interest" description="Disordered" evidence="15">
    <location>
        <begin position="299"/>
        <end position="337"/>
    </location>
</feature>
<feature type="domain" description="RING-type" evidence="17">
    <location>
        <begin position="148"/>
        <end position="190"/>
    </location>
</feature>
<keyword evidence="8 14" id="KW-0863">Zinc-finger</keyword>
<dbReference type="OrthoDB" id="9984778at2759"/>
<evidence type="ECO:0000256" key="1">
    <source>
        <dbReference type="ARBA" id="ARBA00000900"/>
    </source>
</evidence>
<name>A0A6A4LWX4_9ERIC</name>
<evidence type="ECO:0000256" key="10">
    <source>
        <dbReference type="ARBA" id="ARBA00022833"/>
    </source>
</evidence>
<gene>
    <name evidence="18" type="ORF">C3L33_08181</name>
</gene>
<dbReference type="Gene3D" id="3.30.40.10">
    <property type="entry name" value="Zinc/RING finger domain, C3HC4 (zinc finger)"/>
    <property type="match status" value="1"/>
</dbReference>
<evidence type="ECO:0000256" key="16">
    <source>
        <dbReference type="SAM" id="Phobius"/>
    </source>
</evidence>
<evidence type="ECO:0000256" key="15">
    <source>
        <dbReference type="SAM" id="MobiDB-lite"/>
    </source>
</evidence>
<comment type="subcellular location">
    <subcellularLocation>
        <location evidence="2">Membrane</location>
        <topology evidence="2">Single-pass membrane protein</topology>
    </subcellularLocation>
</comment>
<dbReference type="InterPro" id="IPR001841">
    <property type="entry name" value="Znf_RING"/>
</dbReference>
<feature type="region of interest" description="Disordered" evidence="15">
    <location>
        <begin position="91"/>
        <end position="114"/>
    </location>
</feature>
<evidence type="ECO:0000313" key="18">
    <source>
        <dbReference type="EMBL" id="KAE9459909.1"/>
    </source>
</evidence>
<evidence type="ECO:0000256" key="5">
    <source>
        <dbReference type="ARBA" id="ARBA00022679"/>
    </source>
</evidence>
<feature type="compositionally biased region" description="Basic and acidic residues" evidence="15">
    <location>
        <begin position="91"/>
        <end position="105"/>
    </location>
</feature>
<evidence type="ECO:0000256" key="13">
    <source>
        <dbReference type="ARBA" id="ARBA00024209"/>
    </source>
</evidence>
<evidence type="ECO:0000256" key="2">
    <source>
        <dbReference type="ARBA" id="ARBA00004167"/>
    </source>
</evidence>
<keyword evidence="9" id="KW-0833">Ubl conjugation pathway</keyword>
<proteinExistence type="inferred from homology"/>
<evidence type="ECO:0000313" key="19">
    <source>
        <dbReference type="Proteomes" id="UP000428333"/>
    </source>
</evidence>
<comment type="similarity">
    <text evidence="13">Belongs to the RING-type zinc finger family. ATL subfamily.</text>
</comment>
<feature type="transmembrane region" description="Helical" evidence="16">
    <location>
        <begin position="53"/>
        <end position="76"/>
    </location>
</feature>
<keyword evidence="7" id="KW-0479">Metal-binding</keyword>
<evidence type="ECO:0000256" key="11">
    <source>
        <dbReference type="ARBA" id="ARBA00022989"/>
    </source>
</evidence>
<dbReference type="PROSITE" id="PS50089">
    <property type="entry name" value="ZF_RING_2"/>
    <property type="match status" value="1"/>
</dbReference>
<evidence type="ECO:0000259" key="17">
    <source>
        <dbReference type="PROSITE" id="PS50089"/>
    </source>
</evidence>
<feature type="compositionally biased region" description="Basic and acidic residues" evidence="15">
    <location>
        <begin position="325"/>
        <end position="337"/>
    </location>
</feature>
<evidence type="ECO:0000256" key="6">
    <source>
        <dbReference type="ARBA" id="ARBA00022692"/>
    </source>
</evidence>
<keyword evidence="5" id="KW-0808">Transferase</keyword>
<dbReference type="PANTHER" id="PTHR46913">
    <property type="entry name" value="RING-H2 FINGER PROTEIN ATL16"/>
    <property type="match status" value="1"/>
</dbReference>
<comment type="catalytic activity">
    <reaction evidence="1">
        <text>S-ubiquitinyl-[E2 ubiquitin-conjugating enzyme]-L-cysteine + [acceptor protein]-L-lysine = [E2 ubiquitin-conjugating enzyme]-L-cysteine + N(6)-ubiquitinyl-[acceptor protein]-L-lysine.</text>
        <dbReference type="EC" id="2.3.2.27"/>
    </reaction>
</comment>
<dbReference type="SMART" id="SM00184">
    <property type="entry name" value="RING"/>
    <property type="match status" value="1"/>
</dbReference>
<organism evidence="18 19">
    <name type="scientific">Rhododendron williamsianum</name>
    <dbReference type="NCBI Taxonomy" id="262921"/>
    <lineage>
        <taxon>Eukaryota</taxon>
        <taxon>Viridiplantae</taxon>
        <taxon>Streptophyta</taxon>
        <taxon>Embryophyta</taxon>
        <taxon>Tracheophyta</taxon>
        <taxon>Spermatophyta</taxon>
        <taxon>Magnoliopsida</taxon>
        <taxon>eudicotyledons</taxon>
        <taxon>Gunneridae</taxon>
        <taxon>Pentapetalae</taxon>
        <taxon>asterids</taxon>
        <taxon>Ericales</taxon>
        <taxon>Ericaceae</taxon>
        <taxon>Ericoideae</taxon>
        <taxon>Rhodoreae</taxon>
        <taxon>Rhododendron</taxon>
    </lineage>
</organism>
<dbReference type="AlphaFoldDB" id="A0A6A4LWX4"/>
<evidence type="ECO:0000256" key="3">
    <source>
        <dbReference type="ARBA" id="ARBA00004906"/>
    </source>
</evidence>
<dbReference type="EMBL" id="QEFC01001152">
    <property type="protein sequence ID" value="KAE9459909.1"/>
    <property type="molecule type" value="Genomic_DNA"/>
</dbReference>
<dbReference type="GO" id="GO:0008270">
    <property type="term" value="F:zinc ion binding"/>
    <property type="evidence" value="ECO:0007669"/>
    <property type="project" value="UniProtKB-KW"/>
</dbReference>
<protein>
    <recommendedName>
        <fullName evidence="4">RING-type E3 ubiquitin transferase</fullName>
        <ecNumber evidence="4">2.3.2.27</ecNumber>
    </recommendedName>
</protein>
<dbReference type="SUPFAM" id="SSF57850">
    <property type="entry name" value="RING/U-box"/>
    <property type="match status" value="1"/>
</dbReference>
<evidence type="ECO:0000256" key="7">
    <source>
        <dbReference type="ARBA" id="ARBA00022723"/>
    </source>
</evidence>
<accession>A0A6A4LWX4</accession>
<evidence type="ECO:0000256" key="4">
    <source>
        <dbReference type="ARBA" id="ARBA00012483"/>
    </source>
</evidence>